<organism evidence="3 4">
    <name type="scientific">Escallonia rubra</name>
    <dbReference type="NCBI Taxonomy" id="112253"/>
    <lineage>
        <taxon>Eukaryota</taxon>
        <taxon>Viridiplantae</taxon>
        <taxon>Streptophyta</taxon>
        <taxon>Embryophyta</taxon>
        <taxon>Tracheophyta</taxon>
        <taxon>Spermatophyta</taxon>
        <taxon>Magnoliopsida</taxon>
        <taxon>eudicotyledons</taxon>
        <taxon>Gunneridae</taxon>
        <taxon>Pentapetalae</taxon>
        <taxon>asterids</taxon>
        <taxon>campanulids</taxon>
        <taxon>Escalloniales</taxon>
        <taxon>Escalloniaceae</taxon>
        <taxon>Escallonia</taxon>
    </lineage>
</organism>
<proteinExistence type="inferred from homology"/>
<dbReference type="Pfam" id="PF00201">
    <property type="entry name" value="UDPGT"/>
    <property type="match status" value="1"/>
</dbReference>
<reference evidence="3" key="1">
    <citation type="submission" date="2022-12" db="EMBL/GenBank/DDBJ databases">
        <title>Draft genome assemblies for two species of Escallonia (Escalloniales).</title>
        <authorList>
            <person name="Chanderbali A."/>
            <person name="Dervinis C."/>
            <person name="Anghel I."/>
            <person name="Soltis D."/>
            <person name="Soltis P."/>
            <person name="Zapata F."/>
        </authorList>
    </citation>
    <scope>NUCLEOTIDE SEQUENCE</scope>
    <source>
        <strain evidence="3">UCBG92.1500</strain>
        <tissue evidence="3">Leaf</tissue>
    </source>
</reference>
<dbReference type="FunFam" id="3.40.50.2000:FF:000037">
    <property type="entry name" value="Glycosyltransferase"/>
    <property type="match status" value="1"/>
</dbReference>
<dbReference type="Gene3D" id="3.40.50.2000">
    <property type="entry name" value="Glycogen Phosphorylase B"/>
    <property type="match status" value="2"/>
</dbReference>
<dbReference type="CDD" id="cd03784">
    <property type="entry name" value="GT1_Gtf-like"/>
    <property type="match status" value="1"/>
</dbReference>
<dbReference type="InterPro" id="IPR050481">
    <property type="entry name" value="UDP-glycosyltransf_plant"/>
</dbReference>
<comment type="caution">
    <text evidence="3">The sequence shown here is derived from an EMBL/GenBank/DDBJ whole genome shotgun (WGS) entry which is preliminary data.</text>
</comment>
<comment type="similarity">
    <text evidence="1">Belongs to the UDP-glycosyltransferase family.</text>
</comment>
<keyword evidence="4" id="KW-1185">Reference proteome</keyword>
<dbReference type="InterPro" id="IPR002213">
    <property type="entry name" value="UDP_glucos_trans"/>
</dbReference>
<evidence type="ECO:0000256" key="1">
    <source>
        <dbReference type="ARBA" id="ARBA00009995"/>
    </source>
</evidence>
<gene>
    <name evidence="3" type="ORF">RJ640_023530</name>
</gene>
<accession>A0AA88QX54</accession>
<dbReference type="EMBL" id="JAVXUO010001917">
    <property type="protein sequence ID" value="KAK2977992.1"/>
    <property type="molecule type" value="Genomic_DNA"/>
</dbReference>
<protein>
    <submittedName>
        <fullName evidence="3">Uncharacterized protein</fullName>
    </submittedName>
</protein>
<dbReference type="SUPFAM" id="SSF53756">
    <property type="entry name" value="UDP-Glycosyltransferase/glycogen phosphorylase"/>
    <property type="match status" value="1"/>
</dbReference>
<evidence type="ECO:0000256" key="2">
    <source>
        <dbReference type="ARBA" id="ARBA00022679"/>
    </source>
</evidence>
<evidence type="ECO:0000313" key="4">
    <source>
        <dbReference type="Proteomes" id="UP001187471"/>
    </source>
</evidence>
<dbReference type="PANTHER" id="PTHR48049:SF138">
    <property type="entry name" value="UDP-GLYCOSYLTRANSFERASE 91C1"/>
    <property type="match status" value="1"/>
</dbReference>
<dbReference type="AlphaFoldDB" id="A0AA88QX54"/>
<dbReference type="PANTHER" id="PTHR48049">
    <property type="entry name" value="GLYCOSYLTRANSFERASE"/>
    <property type="match status" value="1"/>
</dbReference>
<name>A0AA88QX54_9ASTE</name>
<keyword evidence="2" id="KW-0808">Transferase</keyword>
<evidence type="ECO:0000313" key="3">
    <source>
        <dbReference type="EMBL" id="KAK2977992.1"/>
    </source>
</evidence>
<dbReference type="GO" id="GO:0035251">
    <property type="term" value="F:UDP-glucosyltransferase activity"/>
    <property type="evidence" value="ECO:0007669"/>
    <property type="project" value="InterPro"/>
</dbReference>
<dbReference type="Proteomes" id="UP001187471">
    <property type="component" value="Unassembled WGS sequence"/>
</dbReference>
<sequence length="387" mass="42909">MDIPFQKSQFLKIAFDSLESQLTQFLQTADPKPDWIIFDYASHWLPPLVDKLGISRAFFSLFNAATMAFLGPAEVLLSGQDNRKTADDFTVVPEWVPFESNVAFRVHEVVKFVEGSNESGTSDSVRFGAAINGSDLILMRTCVEFEPEWFELLSELYRKPVVSVGVLPPDLEGNELENGEKWVCVRGWLDKQSVSSVVFVALGTEATLTQTELNELALGLEQCGLPFFWVLRTPPGPSGDESILLPKGFEERVRGRGMVHFGWVPQVEILSHSAIGGFLTHCGWNSVIEGLAFGRVLILFPVMNDQGLNARLLQGKKVGVEIPRDNSDGSFTSDSVVDTVRFAMVGEGGESTRANAREMRGLFGDKNRNDHYVDSSVHCLLERKTSN</sequence>